<dbReference type="EMBL" id="JADWDC010000001">
    <property type="protein sequence ID" value="MCC0175404.1"/>
    <property type="molecule type" value="Genomic_DNA"/>
</dbReference>
<proteinExistence type="predicted"/>
<keyword evidence="5 6" id="KW-0472">Membrane</keyword>
<comment type="caution">
    <text evidence="7">The sequence shown here is derived from an EMBL/GenBank/DDBJ whole genome shotgun (WGS) entry which is preliminary data.</text>
</comment>
<feature type="transmembrane region" description="Helical" evidence="6">
    <location>
        <begin position="20"/>
        <end position="41"/>
    </location>
</feature>
<dbReference type="PANTHER" id="PTHR33529">
    <property type="entry name" value="SLR0882 PROTEIN-RELATED"/>
    <property type="match status" value="1"/>
</dbReference>
<feature type="transmembrane region" description="Helical" evidence="6">
    <location>
        <begin position="69"/>
        <end position="87"/>
    </location>
</feature>
<dbReference type="PANTHER" id="PTHR33529:SF6">
    <property type="entry name" value="YJGP_YJGQ FAMILY PERMEASE"/>
    <property type="match status" value="1"/>
</dbReference>
<dbReference type="Pfam" id="PF03739">
    <property type="entry name" value="LptF_LptG"/>
    <property type="match status" value="1"/>
</dbReference>
<dbReference type="GO" id="GO:0043190">
    <property type="term" value="C:ATP-binding cassette (ABC) transporter complex"/>
    <property type="evidence" value="ECO:0007669"/>
    <property type="project" value="TreeGrafter"/>
</dbReference>
<keyword evidence="3 6" id="KW-0812">Transmembrane</keyword>
<evidence type="ECO:0000256" key="2">
    <source>
        <dbReference type="ARBA" id="ARBA00022475"/>
    </source>
</evidence>
<evidence type="ECO:0000256" key="1">
    <source>
        <dbReference type="ARBA" id="ARBA00004651"/>
    </source>
</evidence>
<accession>A0A964BLR8</accession>
<sequence length="378" mass="42971">MDRILSHRLSLVDRYIINQLGLFFLFSVGLFSCLGVTIGTVSDLGYKVTEYNLPIPIAVLIFCYKIPEYAAYALPISILLSSLIIFGRLNSDRELIALLSFGISLKRIIAPALVFSLFITGITFLFNELIVPAANYQANLLQNPFIAKTELNLQKKDIFYPEYESGKNQESSRILKRIYFAEEYRDRTLKKVTIITLERGEISQIITAKLAKKEQGRQVWNLIEGEINQINNLNGNINTEEFHHKKIPLSTTLFEIVQKERSPDDMNIRQAKEYLNLIKDSGRKIDIAKFTVRIQQKYAFPFICLIFASIGSALGTKYSQVNRSQAFGFCVAIVFIYYFLGFTFGSLGITGVLSPFWAAWIPNFLGIGTGIWLLTINY</sequence>
<evidence type="ECO:0000313" key="7">
    <source>
        <dbReference type="EMBL" id="MCC0175404.1"/>
    </source>
</evidence>
<keyword evidence="8" id="KW-1185">Reference proteome</keyword>
<feature type="transmembrane region" description="Helical" evidence="6">
    <location>
        <begin position="298"/>
        <end position="315"/>
    </location>
</feature>
<protein>
    <submittedName>
        <fullName evidence="7">LptF/LptG family permease</fullName>
    </submittedName>
</protein>
<feature type="transmembrane region" description="Helical" evidence="6">
    <location>
        <begin position="356"/>
        <end position="376"/>
    </location>
</feature>
<evidence type="ECO:0000256" key="6">
    <source>
        <dbReference type="SAM" id="Phobius"/>
    </source>
</evidence>
<dbReference type="InterPro" id="IPR005495">
    <property type="entry name" value="LptG/LptF_permease"/>
</dbReference>
<reference evidence="7" key="1">
    <citation type="journal article" date="2021" name="Antonie Van Leeuwenhoek">
        <title>Draft genome and description of Waterburya agarophytonicola gen. nov. sp. nov. (Pleurocapsales, Cyanobacteria): a seaweed symbiont.</title>
        <authorList>
            <person name="Bonthond G."/>
            <person name="Shalygin S."/>
            <person name="Bayer T."/>
            <person name="Weinberger F."/>
        </authorList>
    </citation>
    <scope>NUCLEOTIDE SEQUENCE</scope>
    <source>
        <strain evidence="7">KI4</strain>
    </source>
</reference>
<evidence type="ECO:0000256" key="3">
    <source>
        <dbReference type="ARBA" id="ARBA00022692"/>
    </source>
</evidence>
<evidence type="ECO:0000256" key="4">
    <source>
        <dbReference type="ARBA" id="ARBA00022989"/>
    </source>
</evidence>
<feature type="transmembrane region" description="Helical" evidence="6">
    <location>
        <begin position="108"/>
        <end position="126"/>
    </location>
</feature>
<keyword evidence="4 6" id="KW-1133">Transmembrane helix</keyword>
<comment type="subcellular location">
    <subcellularLocation>
        <location evidence="1">Cell membrane</location>
        <topology evidence="1">Multi-pass membrane protein</topology>
    </subcellularLocation>
</comment>
<dbReference type="AlphaFoldDB" id="A0A964BLR8"/>
<dbReference type="PROSITE" id="PS51257">
    <property type="entry name" value="PROKAR_LIPOPROTEIN"/>
    <property type="match status" value="1"/>
</dbReference>
<keyword evidence="2" id="KW-1003">Cell membrane</keyword>
<feature type="transmembrane region" description="Helical" evidence="6">
    <location>
        <begin position="327"/>
        <end position="350"/>
    </location>
</feature>
<dbReference type="GO" id="GO:0015920">
    <property type="term" value="P:lipopolysaccharide transport"/>
    <property type="evidence" value="ECO:0007669"/>
    <property type="project" value="TreeGrafter"/>
</dbReference>
<gene>
    <name evidence="7" type="ORF">I4641_00215</name>
</gene>
<dbReference type="Proteomes" id="UP000729733">
    <property type="component" value="Unassembled WGS sequence"/>
</dbReference>
<evidence type="ECO:0000256" key="5">
    <source>
        <dbReference type="ARBA" id="ARBA00023136"/>
    </source>
</evidence>
<organism evidence="7 8">
    <name type="scientific">Waterburya agarophytonicola KI4</name>
    <dbReference type="NCBI Taxonomy" id="2874699"/>
    <lineage>
        <taxon>Bacteria</taxon>
        <taxon>Bacillati</taxon>
        <taxon>Cyanobacteriota</taxon>
        <taxon>Cyanophyceae</taxon>
        <taxon>Pleurocapsales</taxon>
        <taxon>Hyellaceae</taxon>
        <taxon>Waterburya</taxon>
        <taxon>Waterburya agarophytonicola</taxon>
    </lineage>
</organism>
<evidence type="ECO:0000313" key="8">
    <source>
        <dbReference type="Proteomes" id="UP000729733"/>
    </source>
</evidence>
<name>A0A964BLR8_9CYAN</name>